<name>A0A1H6H0G7_CHRCI</name>
<accession>A0A1H6H0G7</accession>
<dbReference type="STRING" id="680127.SAMN05421593_0909"/>
<dbReference type="AlphaFoldDB" id="A0A1H6H0G7"/>
<protein>
    <recommendedName>
        <fullName evidence="3">LysM domain-containing protein</fullName>
    </recommendedName>
</protein>
<proteinExistence type="predicted"/>
<dbReference type="Proteomes" id="UP000198561">
    <property type="component" value="Unassembled WGS sequence"/>
</dbReference>
<reference evidence="1 2" key="1">
    <citation type="submission" date="2016-10" db="EMBL/GenBank/DDBJ databases">
        <authorList>
            <person name="de Groot N.N."/>
        </authorList>
    </citation>
    <scope>NUCLEOTIDE SEQUENCE [LARGE SCALE GENOMIC DNA]</scope>
    <source>
        <strain evidence="1 2">DSM 23031</strain>
    </source>
</reference>
<sequence length="347" mass="40386">MQKYNKHTVQKDETLKSIATLYGLDKDVLKHFHNNHCAVKDMILINLNGQKELFVPRTAVADKTLLVQFGKGNSLTLQPENTVRRYSVVITIEKGEDKNELKYETSVRWLKTEKGQQFFEIDRTSNLYLNEEEVNEIADLLAYRTSKVLYPLQISTDEHGKFETVENAEAFSKRWAAVKEELYKEFEGETVDEYCRKIEKVISEPEALNLYIKNDYFIRALFLGIYRSFGNEYKTEMTVTFPVVDNAIEPSYRVTLETDPLKEETGLITIEGKGKLYEEREIDDFIRKSPFSLIIKDNPVMNEEGTFRIISYLKQENTLPKSLYLECSIMLQEEKKISVSVSEIDEK</sequence>
<gene>
    <name evidence="1" type="ORF">SAMN05421593_0909</name>
</gene>
<dbReference type="RefSeq" id="WP_089690088.1">
    <property type="nucleotide sequence ID" value="NZ_FNWQ01000001.1"/>
</dbReference>
<organism evidence="1 2">
    <name type="scientific">Chryseobacterium culicis</name>
    <dbReference type="NCBI Taxonomy" id="680127"/>
    <lineage>
        <taxon>Bacteria</taxon>
        <taxon>Pseudomonadati</taxon>
        <taxon>Bacteroidota</taxon>
        <taxon>Flavobacteriia</taxon>
        <taxon>Flavobacteriales</taxon>
        <taxon>Weeksellaceae</taxon>
        <taxon>Chryseobacterium group</taxon>
        <taxon>Chryseobacterium</taxon>
    </lineage>
</organism>
<dbReference type="OrthoDB" id="1267051at2"/>
<evidence type="ECO:0000313" key="1">
    <source>
        <dbReference type="EMBL" id="SEH29141.1"/>
    </source>
</evidence>
<evidence type="ECO:0008006" key="3">
    <source>
        <dbReference type="Google" id="ProtNLM"/>
    </source>
</evidence>
<evidence type="ECO:0000313" key="2">
    <source>
        <dbReference type="Proteomes" id="UP000198561"/>
    </source>
</evidence>
<dbReference type="EMBL" id="FNWQ01000001">
    <property type="protein sequence ID" value="SEH29141.1"/>
    <property type="molecule type" value="Genomic_DNA"/>
</dbReference>